<reference evidence="1 2" key="1">
    <citation type="submission" date="2019-08" db="EMBL/GenBank/DDBJ databases">
        <title>Paraburkholderia sp. DCY113.</title>
        <authorList>
            <person name="Kang J."/>
        </authorList>
    </citation>
    <scope>NUCLEOTIDE SEQUENCE [LARGE SCALE GENOMIC DNA]</scope>
    <source>
        <strain evidence="1 2">DCY113</strain>
    </source>
</reference>
<evidence type="ECO:0000313" key="2">
    <source>
        <dbReference type="Proteomes" id="UP000325273"/>
    </source>
</evidence>
<keyword evidence="2" id="KW-1185">Reference proteome</keyword>
<sequence length="66" mass="7442">MQASYDEKKRKKSRAAFSDFFSSRIAGRFRAVGMKAAKVAVIRARNDSVLPHADSRISDRCYMNGN</sequence>
<protein>
    <submittedName>
        <fullName evidence="1">Uncharacterized protein</fullName>
    </submittedName>
</protein>
<gene>
    <name evidence="1" type="ORF">FVF58_25690</name>
</gene>
<accession>A0A5B0GVG3</accession>
<dbReference type="EMBL" id="VTUZ01000018">
    <property type="protein sequence ID" value="KAA1006936.1"/>
    <property type="molecule type" value="Genomic_DNA"/>
</dbReference>
<dbReference type="Proteomes" id="UP000325273">
    <property type="component" value="Unassembled WGS sequence"/>
</dbReference>
<name>A0A5B0GVG3_9BURK</name>
<comment type="caution">
    <text evidence="1">The sequence shown here is derived from an EMBL/GenBank/DDBJ whole genome shotgun (WGS) entry which is preliminary data.</text>
</comment>
<organism evidence="1 2">
    <name type="scientific">Paraburkholderia panacisoli</name>
    <dbReference type="NCBI Taxonomy" id="2603818"/>
    <lineage>
        <taxon>Bacteria</taxon>
        <taxon>Pseudomonadati</taxon>
        <taxon>Pseudomonadota</taxon>
        <taxon>Betaproteobacteria</taxon>
        <taxon>Burkholderiales</taxon>
        <taxon>Burkholderiaceae</taxon>
        <taxon>Paraburkholderia</taxon>
    </lineage>
</organism>
<dbReference type="AlphaFoldDB" id="A0A5B0GVG3"/>
<proteinExistence type="predicted"/>
<evidence type="ECO:0000313" key="1">
    <source>
        <dbReference type="EMBL" id="KAA1006936.1"/>
    </source>
</evidence>